<organism evidence="1 2">
    <name type="scientific">Artemia franciscana</name>
    <name type="common">Brine shrimp</name>
    <name type="synonym">Artemia sanfranciscana</name>
    <dbReference type="NCBI Taxonomy" id="6661"/>
    <lineage>
        <taxon>Eukaryota</taxon>
        <taxon>Metazoa</taxon>
        <taxon>Ecdysozoa</taxon>
        <taxon>Arthropoda</taxon>
        <taxon>Crustacea</taxon>
        <taxon>Branchiopoda</taxon>
        <taxon>Anostraca</taxon>
        <taxon>Artemiidae</taxon>
        <taxon>Artemia</taxon>
    </lineage>
</organism>
<evidence type="ECO:0000313" key="1">
    <source>
        <dbReference type="EMBL" id="KAK2718030.1"/>
    </source>
</evidence>
<dbReference type="AlphaFoldDB" id="A0AA88HU21"/>
<sequence length="86" mass="9492">MVCRLNSELMKTYYEHCKSTSSMLGEETKPFNVEKDWVQERALSSFNGVIKGLSVNISDLDYADDIGALVADPTTVQAMLNEIATG</sequence>
<name>A0AA88HU21_ARTSF</name>
<reference evidence="1" key="1">
    <citation type="submission" date="2023-07" db="EMBL/GenBank/DDBJ databases">
        <title>Chromosome-level genome assembly of Artemia franciscana.</title>
        <authorList>
            <person name="Jo E."/>
        </authorList>
    </citation>
    <scope>NUCLEOTIDE SEQUENCE</scope>
    <source>
        <tissue evidence="1">Whole body</tissue>
    </source>
</reference>
<evidence type="ECO:0000313" key="2">
    <source>
        <dbReference type="Proteomes" id="UP001187531"/>
    </source>
</evidence>
<gene>
    <name evidence="1" type="ORF">QYM36_006724</name>
</gene>
<dbReference type="EMBL" id="JAVRJZ010000010">
    <property type="protein sequence ID" value="KAK2718030.1"/>
    <property type="molecule type" value="Genomic_DNA"/>
</dbReference>
<proteinExistence type="predicted"/>
<comment type="caution">
    <text evidence="1">The sequence shown here is derived from an EMBL/GenBank/DDBJ whole genome shotgun (WGS) entry which is preliminary data.</text>
</comment>
<accession>A0AA88HU21</accession>
<keyword evidence="2" id="KW-1185">Reference proteome</keyword>
<protein>
    <submittedName>
        <fullName evidence="1">Uncharacterized protein</fullName>
    </submittedName>
</protein>
<dbReference type="Proteomes" id="UP001187531">
    <property type="component" value="Unassembled WGS sequence"/>
</dbReference>